<evidence type="ECO:0000256" key="8">
    <source>
        <dbReference type="ARBA" id="ARBA00022777"/>
    </source>
</evidence>
<dbReference type="GO" id="GO:0005524">
    <property type="term" value="F:ATP binding"/>
    <property type="evidence" value="ECO:0007669"/>
    <property type="project" value="UniProtKB-KW"/>
</dbReference>
<dbReference type="Gene3D" id="3.30.565.10">
    <property type="entry name" value="Histidine kinase-like ATPase, C-terminal domain"/>
    <property type="match status" value="1"/>
</dbReference>
<gene>
    <name evidence="16" type="ORF">GCM10011396_07170</name>
</gene>
<dbReference type="Pfam" id="PF02518">
    <property type="entry name" value="HATPase_c"/>
    <property type="match status" value="1"/>
</dbReference>
<evidence type="ECO:0000256" key="9">
    <source>
        <dbReference type="ARBA" id="ARBA00022840"/>
    </source>
</evidence>
<dbReference type="PANTHER" id="PTHR45436:SF14">
    <property type="entry name" value="SENSOR PROTEIN QSEC"/>
    <property type="match status" value="1"/>
</dbReference>
<dbReference type="InterPro" id="IPR004358">
    <property type="entry name" value="Sig_transdc_His_kin-like_C"/>
</dbReference>
<dbReference type="InterPro" id="IPR003661">
    <property type="entry name" value="HisK_dim/P_dom"/>
</dbReference>
<dbReference type="Gene3D" id="1.10.287.130">
    <property type="match status" value="1"/>
</dbReference>
<evidence type="ECO:0000256" key="6">
    <source>
        <dbReference type="ARBA" id="ARBA00022692"/>
    </source>
</evidence>
<evidence type="ECO:0000256" key="10">
    <source>
        <dbReference type="ARBA" id="ARBA00022989"/>
    </source>
</evidence>
<reference evidence="16" key="2">
    <citation type="submission" date="2020-09" db="EMBL/GenBank/DDBJ databases">
        <authorList>
            <person name="Sun Q."/>
            <person name="Zhou Y."/>
        </authorList>
    </citation>
    <scope>NUCLEOTIDE SEQUENCE</scope>
    <source>
        <strain evidence="16">CGMCC 1.10998</strain>
    </source>
</reference>
<evidence type="ECO:0000259" key="14">
    <source>
        <dbReference type="PROSITE" id="PS50109"/>
    </source>
</evidence>
<dbReference type="InterPro" id="IPR005467">
    <property type="entry name" value="His_kinase_dom"/>
</dbReference>
<keyword evidence="17" id="KW-1185">Reference proteome</keyword>
<keyword evidence="6 13" id="KW-0812">Transmembrane</keyword>
<dbReference type="PROSITE" id="PS50885">
    <property type="entry name" value="HAMP"/>
    <property type="match status" value="1"/>
</dbReference>
<dbReference type="InterPro" id="IPR036097">
    <property type="entry name" value="HisK_dim/P_sf"/>
</dbReference>
<feature type="domain" description="Histidine kinase" evidence="14">
    <location>
        <begin position="234"/>
        <end position="445"/>
    </location>
</feature>
<name>A0A916U870_9BURK</name>
<keyword evidence="12 13" id="KW-0472">Membrane</keyword>
<sequence>MSGVSSMIHPANPSVRRTLLVWLSVGILAGIVFAGSMIYMQVREQANQLFDYQMKQLVASLPAQSYAPLIPTRPELSNMQEDIIIQIWDSQGLRIYHSHDTSALPQRAELGFSNFSAHGTTWRVYSAQLGDTIVQVAQPLSARLELAARLALKTVAPLLLILPFLAALIWFAVGRSLSAVQRAATDVQSRDAGALTPISEAGVPQEVQPLTRALNELLQRLDISIQAQRNFIADAAHELKTPLTALKLQILLAERAGEGPQREEAFADLKQGLERAIHLVQQLLTLARQEPGAVEQVPQVVDMQALVRAATGDFAMAANDKEIDLGVQADTPAQIMGHPDGIRILLNNLLDNAIRYSPRGSAVDVSLLADADTVSLCVQDNGPGIPEGDLSRVFDRFYRVPGSQSKGTGLGLAIVRQIAEAHRAEVVLTNTGKGLLVRVVFGRELLPAAG</sequence>
<evidence type="ECO:0000313" key="16">
    <source>
        <dbReference type="EMBL" id="GGC62756.1"/>
    </source>
</evidence>
<dbReference type="Pfam" id="PF08521">
    <property type="entry name" value="2CSK_N"/>
    <property type="match status" value="1"/>
</dbReference>
<dbReference type="Proteomes" id="UP000637423">
    <property type="component" value="Unassembled WGS sequence"/>
</dbReference>
<dbReference type="InterPro" id="IPR003594">
    <property type="entry name" value="HATPase_dom"/>
</dbReference>
<dbReference type="SUPFAM" id="SSF47384">
    <property type="entry name" value="Homodimeric domain of signal transducing histidine kinase"/>
    <property type="match status" value="1"/>
</dbReference>
<dbReference type="PRINTS" id="PR00344">
    <property type="entry name" value="BCTRLSENSOR"/>
</dbReference>
<comment type="subcellular location">
    <subcellularLocation>
        <location evidence="2">Membrane</location>
        <topology evidence="2">Multi-pass membrane protein</topology>
    </subcellularLocation>
</comment>
<evidence type="ECO:0000256" key="1">
    <source>
        <dbReference type="ARBA" id="ARBA00000085"/>
    </source>
</evidence>
<dbReference type="SMART" id="SM00387">
    <property type="entry name" value="HATPase_c"/>
    <property type="match status" value="1"/>
</dbReference>
<evidence type="ECO:0000256" key="13">
    <source>
        <dbReference type="SAM" id="Phobius"/>
    </source>
</evidence>
<dbReference type="CDD" id="cd00082">
    <property type="entry name" value="HisKA"/>
    <property type="match status" value="1"/>
</dbReference>
<proteinExistence type="predicted"/>
<evidence type="ECO:0000256" key="2">
    <source>
        <dbReference type="ARBA" id="ARBA00004141"/>
    </source>
</evidence>
<keyword evidence="9" id="KW-0067">ATP-binding</keyword>
<dbReference type="EMBL" id="BMED01000001">
    <property type="protein sequence ID" value="GGC62756.1"/>
    <property type="molecule type" value="Genomic_DNA"/>
</dbReference>
<feature type="domain" description="HAMP" evidence="15">
    <location>
        <begin position="174"/>
        <end position="226"/>
    </location>
</feature>
<keyword evidence="4" id="KW-0597">Phosphoprotein</keyword>
<evidence type="ECO:0000259" key="15">
    <source>
        <dbReference type="PROSITE" id="PS50885"/>
    </source>
</evidence>
<dbReference type="PROSITE" id="PS50109">
    <property type="entry name" value="HIS_KIN"/>
    <property type="match status" value="1"/>
</dbReference>
<dbReference type="InterPro" id="IPR013727">
    <property type="entry name" value="2CSK_N"/>
</dbReference>
<comment type="caution">
    <text evidence="16">The sequence shown here is derived from an EMBL/GenBank/DDBJ whole genome shotgun (WGS) entry which is preliminary data.</text>
</comment>
<feature type="transmembrane region" description="Helical" evidence="13">
    <location>
        <begin position="20"/>
        <end position="40"/>
    </location>
</feature>
<dbReference type="PANTHER" id="PTHR45436">
    <property type="entry name" value="SENSOR HISTIDINE KINASE YKOH"/>
    <property type="match status" value="1"/>
</dbReference>
<dbReference type="InterPro" id="IPR036890">
    <property type="entry name" value="HATPase_C_sf"/>
</dbReference>
<evidence type="ECO:0000256" key="4">
    <source>
        <dbReference type="ARBA" id="ARBA00022553"/>
    </source>
</evidence>
<keyword evidence="10 13" id="KW-1133">Transmembrane helix</keyword>
<keyword evidence="11" id="KW-0902">Two-component regulatory system</keyword>
<dbReference type="InterPro" id="IPR003660">
    <property type="entry name" value="HAMP_dom"/>
</dbReference>
<keyword evidence="7" id="KW-0547">Nucleotide-binding</keyword>
<protein>
    <recommendedName>
        <fullName evidence="3">histidine kinase</fullName>
        <ecNumber evidence="3">2.7.13.3</ecNumber>
    </recommendedName>
</protein>
<dbReference type="SMART" id="SM00388">
    <property type="entry name" value="HisKA"/>
    <property type="match status" value="1"/>
</dbReference>
<dbReference type="AlphaFoldDB" id="A0A916U870"/>
<dbReference type="CDD" id="cd00075">
    <property type="entry name" value="HATPase"/>
    <property type="match status" value="1"/>
</dbReference>
<dbReference type="EC" id="2.7.13.3" evidence="3"/>
<keyword evidence="8 16" id="KW-0418">Kinase</keyword>
<feature type="transmembrane region" description="Helical" evidence="13">
    <location>
        <begin position="150"/>
        <end position="173"/>
    </location>
</feature>
<reference evidence="16" key="1">
    <citation type="journal article" date="2014" name="Int. J. Syst. Evol. Microbiol.">
        <title>Complete genome sequence of Corynebacterium casei LMG S-19264T (=DSM 44701T), isolated from a smear-ripened cheese.</title>
        <authorList>
            <consortium name="US DOE Joint Genome Institute (JGI-PGF)"/>
            <person name="Walter F."/>
            <person name="Albersmeier A."/>
            <person name="Kalinowski J."/>
            <person name="Ruckert C."/>
        </authorList>
    </citation>
    <scope>NUCLEOTIDE SEQUENCE</scope>
    <source>
        <strain evidence="16">CGMCC 1.10998</strain>
    </source>
</reference>
<evidence type="ECO:0000256" key="12">
    <source>
        <dbReference type="ARBA" id="ARBA00023136"/>
    </source>
</evidence>
<evidence type="ECO:0000256" key="7">
    <source>
        <dbReference type="ARBA" id="ARBA00022741"/>
    </source>
</evidence>
<evidence type="ECO:0000313" key="17">
    <source>
        <dbReference type="Proteomes" id="UP000637423"/>
    </source>
</evidence>
<evidence type="ECO:0000256" key="11">
    <source>
        <dbReference type="ARBA" id="ARBA00023012"/>
    </source>
</evidence>
<dbReference type="InterPro" id="IPR050428">
    <property type="entry name" value="TCS_sensor_his_kinase"/>
</dbReference>
<keyword evidence="5" id="KW-0808">Transferase</keyword>
<accession>A0A916U870</accession>
<dbReference type="RefSeq" id="WP_229750899.1">
    <property type="nucleotide sequence ID" value="NZ_BMED01000001.1"/>
</dbReference>
<dbReference type="Pfam" id="PF00512">
    <property type="entry name" value="HisKA"/>
    <property type="match status" value="1"/>
</dbReference>
<organism evidence="16 17">
    <name type="scientific">Undibacterium terreum</name>
    <dbReference type="NCBI Taxonomy" id="1224302"/>
    <lineage>
        <taxon>Bacteria</taxon>
        <taxon>Pseudomonadati</taxon>
        <taxon>Pseudomonadota</taxon>
        <taxon>Betaproteobacteria</taxon>
        <taxon>Burkholderiales</taxon>
        <taxon>Oxalobacteraceae</taxon>
        <taxon>Undibacterium</taxon>
    </lineage>
</organism>
<evidence type="ECO:0000256" key="3">
    <source>
        <dbReference type="ARBA" id="ARBA00012438"/>
    </source>
</evidence>
<comment type="catalytic activity">
    <reaction evidence="1">
        <text>ATP + protein L-histidine = ADP + protein N-phospho-L-histidine.</text>
        <dbReference type="EC" id="2.7.13.3"/>
    </reaction>
</comment>
<evidence type="ECO:0000256" key="5">
    <source>
        <dbReference type="ARBA" id="ARBA00022679"/>
    </source>
</evidence>
<dbReference type="GO" id="GO:0000155">
    <property type="term" value="F:phosphorelay sensor kinase activity"/>
    <property type="evidence" value="ECO:0007669"/>
    <property type="project" value="InterPro"/>
</dbReference>
<dbReference type="SUPFAM" id="SSF55874">
    <property type="entry name" value="ATPase domain of HSP90 chaperone/DNA topoisomerase II/histidine kinase"/>
    <property type="match status" value="1"/>
</dbReference>
<dbReference type="GO" id="GO:0005886">
    <property type="term" value="C:plasma membrane"/>
    <property type="evidence" value="ECO:0007669"/>
    <property type="project" value="TreeGrafter"/>
</dbReference>